<dbReference type="InterPro" id="IPR010071">
    <property type="entry name" value="AA_adenyl_dom"/>
</dbReference>
<dbReference type="Gene3D" id="3.40.50.1820">
    <property type="entry name" value="alpha/beta hydrolase"/>
    <property type="match status" value="1"/>
</dbReference>
<protein>
    <submittedName>
        <fullName evidence="5">Amino acid adenylation domain-containing protein</fullName>
    </submittedName>
</protein>
<keyword evidence="2" id="KW-0596">Phosphopantetheine</keyword>
<dbReference type="PANTHER" id="PTHR45527">
    <property type="entry name" value="NONRIBOSOMAL PEPTIDE SYNTHETASE"/>
    <property type="match status" value="1"/>
</dbReference>
<proteinExistence type="predicted"/>
<comment type="caution">
    <text evidence="5">The sequence shown here is derived from an EMBL/GenBank/DDBJ whole genome shotgun (WGS) entry which is preliminary data.</text>
</comment>
<dbReference type="NCBIfam" id="TIGR01733">
    <property type="entry name" value="AA-adenyl-dom"/>
    <property type="match status" value="2"/>
</dbReference>
<dbReference type="InterPro" id="IPR023213">
    <property type="entry name" value="CAT-like_dom_sf"/>
</dbReference>
<dbReference type="EMBL" id="JBIRYO010000069">
    <property type="protein sequence ID" value="MFI2478837.1"/>
    <property type="molecule type" value="Genomic_DNA"/>
</dbReference>
<comment type="cofactor">
    <cofactor evidence="1">
        <name>pantetheine 4'-phosphate</name>
        <dbReference type="ChEBI" id="CHEBI:47942"/>
    </cofactor>
</comment>
<dbReference type="RefSeq" id="WP_397096540.1">
    <property type="nucleotide sequence ID" value="NZ_JBIRYO010000069.1"/>
</dbReference>
<dbReference type="Pfam" id="PF00501">
    <property type="entry name" value="AMP-binding"/>
    <property type="match status" value="2"/>
</dbReference>
<dbReference type="InterPro" id="IPR029058">
    <property type="entry name" value="AB_hydrolase_fold"/>
</dbReference>
<evidence type="ECO:0000313" key="6">
    <source>
        <dbReference type="Proteomes" id="UP001611415"/>
    </source>
</evidence>
<evidence type="ECO:0000259" key="4">
    <source>
        <dbReference type="PROSITE" id="PS50075"/>
    </source>
</evidence>
<evidence type="ECO:0000256" key="2">
    <source>
        <dbReference type="ARBA" id="ARBA00022450"/>
    </source>
</evidence>
<dbReference type="InterPro" id="IPR025110">
    <property type="entry name" value="AMP-bd_C"/>
</dbReference>
<dbReference type="SUPFAM" id="SSF47336">
    <property type="entry name" value="ACP-like"/>
    <property type="match status" value="1"/>
</dbReference>
<accession>A0ABW7XCG8</accession>
<feature type="non-terminal residue" evidence="5">
    <location>
        <position position="1673"/>
    </location>
</feature>
<feature type="domain" description="Carrier" evidence="4">
    <location>
        <begin position="1638"/>
        <end position="1673"/>
    </location>
</feature>
<dbReference type="Gene3D" id="3.30.559.30">
    <property type="entry name" value="Nonribosomal peptide synthetase, condensation domain"/>
    <property type="match status" value="1"/>
</dbReference>
<dbReference type="Proteomes" id="UP001611415">
    <property type="component" value="Unassembled WGS sequence"/>
</dbReference>
<dbReference type="InterPro" id="IPR036736">
    <property type="entry name" value="ACP-like_sf"/>
</dbReference>
<dbReference type="PROSITE" id="PS00012">
    <property type="entry name" value="PHOSPHOPANTETHEINE"/>
    <property type="match status" value="1"/>
</dbReference>
<dbReference type="InterPro" id="IPR020806">
    <property type="entry name" value="PKS_PP-bd"/>
</dbReference>
<dbReference type="InterPro" id="IPR000873">
    <property type="entry name" value="AMP-dep_synth/lig_dom"/>
</dbReference>
<organism evidence="5 6">
    <name type="scientific">Nocardia xishanensis</name>
    <dbReference type="NCBI Taxonomy" id="238964"/>
    <lineage>
        <taxon>Bacteria</taxon>
        <taxon>Bacillati</taxon>
        <taxon>Actinomycetota</taxon>
        <taxon>Actinomycetes</taxon>
        <taxon>Mycobacteriales</taxon>
        <taxon>Nocardiaceae</taxon>
        <taxon>Nocardia</taxon>
    </lineage>
</organism>
<dbReference type="InterPro" id="IPR045851">
    <property type="entry name" value="AMP-bd_C_sf"/>
</dbReference>
<dbReference type="Pfam" id="PF13193">
    <property type="entry name" value="AMP-binding_C"/>
    <property type="match status" value="2"/>
</dbReference>
<name>A0ABW7XCG8_9NOCA</name>
<reference evidence="5 6" key="1">
    <citation type="submission" date="2024-10" db="EMBL/GenBank/DDBJ databases">
        <title>The Natural Products Discovery Center: Release of the First 8490 Sequenced Strains for Exploring Actinobacteria Biosynthetic Diversity.</title>
        <authorList>
            <person name="Kalkreuter E."/>
            <person name="Kautsar S.A."/>
            <person name="Yang D."/>
            <person name="Bader C.D."/>
            <person name="Teijaro C.N."/>
            <person name="Fluegel L."/>
            <person name="Davis C.M."/>
            <person name="Simpson J.R."/>
            <person name="Lauterbach L."/>
            <person name="Steele A.D."/>
            <person name="Gui C."/>
            <person name="Meng S."/>
            <person name="Li G."/>
            <person name="Viehrig K."/>
            <person name="Ye F."/>
            <person name="Su P."/>
            <person name="Kiefer A.F."/>
            <person name="Nichols A."/>
            <person name="Cepeda A.J."/>
            <person name="Yan W."/>
            <person name="Fan B."/>
            <person name="Jiang Y."/>
            <person name="Adhikari A."/>
            <person name="Zheng C.-J."/>
            <person name="Schuster L."/>
            <person name="Cowan T.M."/>
            <person name="Smanski M.J."/>
            <person name="Chevrette M.G."/>
            <person name="De Carvalho L.P.S."/>
            <person name="Shen B."/>
        </authorList>
    </citation>
    <scope>NUCLEOTIDE SEQUENCE [LARGE SCALE GENOMIC DNA]</scope>
    <source>
        <strain evidence="5 6">NPDC019275</strain>
    </source>
</reference>
<dbReference type="Gene3D" id="3.40.50.980">
    <property type="match status" value="4"/>
</dbReference>
<dbReference type="PROSITE" id="PS00455">
    <property type="entry name" value="AMP_BINDING"/>
    <property type="match status" value="2"/>
</dbReference>
<evidence type="ECO:0000256" key="3">
    <source>
        <dbReference type="ARBA" id="ARBA00022553"/>
    </source>
</evidence>
<dbReference type="CDD" id="cd17643">
    <property type="entry name" value="A_NRPS_Cytc1-like"/>
    <property type="match status" value="1"/>
</dbReference>
<feature type="domain" description="Carrier" evidence="4">
    <location>
        <begin position="584"/>
        <end position="659"/>
    </location>
</feature>
<gene>
    <name evidence="5" type="ORF">ACH49W_36415</name>
</gene>
<sequence length="1673" mass="178812">LKYLPDLYDTTTATTLLHRTTHTLHTITTHTTIAVGDIEFLDPAERTSMLESWIRPGLVVGSVTLADEFTRTVERFPDATAVVADDSALSYAELDARANRLARHLISLGVGPESLVAVAMPRSPDLIVTLLAVIKAGGGYLPIDVTYPAGRLAFLFADAAPICVLSTAAEIDGLPVGNLPVVVLDAPETVARLKSIPSFAVTDTDRVAPVNPDSVAYVIYTSGSTGTPKGVTVSHRSVLTLFANTRDRFGFDEADVWTMFHSYAFDFSVWELWGPLLHGGRLVVVDYSTARSPELFLELLRREHVTVLNQTPSAFYQLADVEQVAAERPDGLSLRYVIFGGEALDLGRLARWYARREDSGPQLVNMYGITETCVHATWLPLDSQLAASTSASVIGQGIAGLRTSVLDGRLRMVPVGVAGELYLAGVQLARGYHGRSGLTAGRFVACPFGAAGERMYRTGDVVRWRADGQLEYVGRTDFQVKLRGFRVELGEIEAALLGHESVARAVVVLHHDGRAGDRLVGYVVPEVGMGVDVEELRRFVGARLPSYMVPAVVVVLEGLPVTASGKLDRRALPAPVFTPVVFRAPVTPVERVVAGVFAEVLGVERVGLDDDFFALGGNSLLATQLVSRVGAAVDARVPVREVFEAATVEALAARVASRAGQGGRLALGVRERPARVPLSFAQQRMWFIDQFDTTSAVYNMPLALRLSGQLDVAALRAAVADVLDRHEVLRTVYPSDEAGPIQVVVPVEAVGVDLSPVPVAETELMARVGQVLGAGFDVAAAVPVRVRLFRVGDEEHVLAVAVHHIAGDGSSMRPLARDVMVAYAARSRGQVPEWAPLPVQYADYALWQREMLGAAEDPESLAGRQLAFWKKELAGVAEVLGLPTDRPRPAVASMRGGRIEFTLGADLHRRVNVLAREHDATSFMLVHAVLAVLLARLSGSDDIAVGTPIAGRGEHELDELVGMFVNTLVLRTPVEPGCSFADLLEHTRDADLTAYAHAEVPFEWLVEELAPARSTAHAPLFQVLLVFQNYAPAGFELPGLTVEAVQADLPVAKFDLQATFAERTGPDNIPAGIDAEFTYATDLFDQATIRAFADRFTRILETVTTDPTAPIGDIEILEKAERAALTPVRGQPGGSVRTLPEIFSAAAAMDPDAVAVACGDVRVSYRELGERSTRLARLLIDRGAGPETYVAVGMSRSVESVLAVWAVTATGAAFVPVDPTYPAERISHMLTDSGVLLGVTVSEQRDKLPGMVEWLVLDDPELQRACAAHSATPITDADRTARLSLDHAAYLVYTSGSTGVPKGVVVTHRGLDNFAAEQSARLGATSSSRTLHFATPSFDGAVFEYLQAFGPAATMVIAPPTVYGGRELAELLAAEHVTHGFVTTAALATVDPAGLDEFGDVVFGGEACPPELVGRWAPGRRLFHAYGPTEATVMSNIGDPMVVGEPITIGGPVRGVCEVVLDGWLCPVPVGVSGELYLAGVGLARGYHRRPGLTAERFVACPYGAPGERMYRTGDVVRWRGDYTLEYVGRSDFQVKIRGFRIELGEIESVLARCTGIAQAVVVVRDDGRGDRLVGYVVPVDGQNVDVEAVRGAVAARLPGYMVPAVVVAVEVLPLTPVGKLDRAALPAPEFTGGVFRAPSGPVEVVLAGVFAEVLGVESVGVDDSFFALGGDS</sequence>
<dbReference type="CDD" id="cd19540">
    <property type="entry name" value="LCL_NRPS-like"/>
    <property type="match status" value="1"/>
</dbReference>
<dbReference type="Pfam" id="PF00668">
    <property type="entry name" value="Condensation"/>
    <property type="match status" value="1"/>
</dbReference>
<dbReference type="PANTHER" id="PTHR45527:SF1">
    <property type="entry name" value="FATTY ACID SYNTHASE"/>
    <property type="match status" value="1"/>
</dbReference>
<evidence type="ECO:0000313" key="5">
    <source>
        <dbReference type="EMBL" id="MFI2478837.1"/>
    </source>
</evidence>
<dbReference type="Pfam" id="PF00550">
    <property type="entry name" value="PP-binding"/>
    <property type="match status" value="1"/>
</dbReference>
<keyword evidence="6" id="KW-1185">Reference proteome</keyword>
<keyword evidence="3" id="KW-0597">Phosphoprotein</keyword>
<dbReference type="SUPFAM" id="SSF56801">
    <property type="entry name" value="Acetyl-CoA synthetase-like"/>
    <property type="match status" value="2"/>
</dbReference>
<dbReference type="SUPFAM" id="SSF52777">
    <property type="entry name" value="CoA-dependent acyltransferases"/>
    <property type="match status" value="2"/>
</dbReference>
<dbReference type="Gene3D" id="3.30.300.30">
    <property type="match status" value="2"/>
</dbReference>
<dbReference type="Gene3D" id="2.30.38.10">
    <property type="entry name" value="Luciferase, Domain 3"/>
    <property type="match status" value="2"/>
</dbReference>
<dbReference type="InterPro" id="IPR020845">
    <property type="entry name" value="AMP-binding_CS"/>
</dbReference>
<dbReference type="InterPro" id="IPR009081">
    <property type="entry name" value="PP-bd_ACP"/>
</dbReference>
<dbReference type="PROSITE" id="PS50075">
    <property type="entry name" value="CARRIER"/>
    <property type="match status" value="2"/>
</dbReference>
<evidence type="ECO:0000256" key="1">
    <source>
        <dbReference type="ARBA" id="ARBA00001957"/>
    </source>
</evidence>
<dbReference type="InterPro" id="IPR001242">
    <property type="entry name" value="Condensation_dom"/>
</dbReference>
<dbReference type="Gene3D" id="3.30.559.10">
    <property type="entry name" value="Chloramphenicol acetyltransferase-like domain"/>
    <property type="match status" value="1"/>
</dbReference>
<feature type="non-terminal residue" evidence="5">
    <location>
        <position position="1"/>
    </location>
</feature>
<dbReference type="SMART" id="SM00823">
    <property type="entry name" value="PKS_PP"/>
    <property type="match status" value="1"/>
</dbReference>
<dbReference type="Gene3D" id="1.10.1200.10">
    <property type="entry name" value="ACP-like"/>
    <property type="match status" value="1"/>
</dbReference>
<dbReference type="InterPro" id="IPR006162">
    <property type="entry name" value="Ppantetheine_attach_site"/>
</dbReference>